<name>A0A9P6XW85_9FUNG</name>
<protein>
    <submittedName>
        <fullName evidence="1">Uncharacterized protein</fullName>
    </submittedName>
</protein>
<proteinExistence type="predicted"/>
<dbReference type="EMBL" id="JAANIU010009214">
    <property type="protein sequence ID" value="KAG1533537.1"/>
    <property type="molecule type" value="Genomic_DNA"/>
</dbReference>
<evidence type="ECO:0000313" key="1">
    <source>
        <dbReference type="EMBL" id="KAG1533537.1"/>
    </source>
</evidence>
<organism evidence="1 2">
    <name type="scientific">Rhizopus delemar</name>
    <dbReference type="NCBI Taxonomy" id="936053"/>
    <lineage>
        <taxon>Eukaryota</taxon>
        <taxon>Fungi</taxon>
        <taxon>Fungi incertae sedis</taxon>
        <taxon>Mucoromycota</taxon>
        <taxon>Mucoromycotina</taxon>
        <taxon>Mucoromycetes</taxon>
        <taxon>Mucorales</taxon>
        <taxon>Mucorineae</taxon>
        <taxon>Rhizopodaceae</taxon>
        <taxon>Rhizopus</taxon>
    </lineage>
</organism>
<keyword evidence="2" id="KW-1185">Reference proteome</keyword>
<reference evidence="1 2" key="1">
    <citation type="journal article" date="2020" name="Microb. Genom.">
        <title>Genetic diversity of clinical and environmental Mucorales isolates obtained from an investigation of mucormycosis cases among solid organ transplant recipients.</title>
        <authorList>
            <person name="Nguyen M.H."/>
            <person name="Kaul D."/>
            <person name="Muto C."/>
            <person name="Cheng S.J."/>
            <person name="Richter R.A."/>
            <person name="Bruno V.M."/>
            <person name="Liu G."/>
            <person name="Beyhan S."/>
            <person name="Sundermann A.J."/>
            <person name="Mounaud S."/>
            <person name="Pasculle A.W."/>
            <person name="Nierman W.C."/>
            <person name="Driscoll E."/>
            <person name="Cumbie R."/>
            <person name="Clancy C.J."/>
            <person name="Dupont C.L."/>
        </authorList>
    </citation>
    <scope>NUCLEOTIDE SEQUENCE [LARGE SCALE GENOMIC DNA]</scope>
    <source>
        <strain evidence="1 2">GL24</strain>
    </source>
</reference>
<sequence length="85" mass="8460">MGAGAAADAVASSLPSSLSTTARTFAAGMLHALAMAFTDFPSSDIASIFLALHAAWAGEGNALNNAISMMAGITARYRVIASPAS</sequence>
<accession>A0A9P6XW85</accession>
<gene>
    <name evidence="1" type="ORF">G6F50_015844</name>
</gene>
<dbReference type="AlphaFoldDB" id="A0A9P6XW85"/>
<comment type="caution">
    <text evidence="1">The sequence shown here is derived from an EMBL/GenBank/DDBJ whole genome shotgun (WGS) entry which is preliminary data.</text>
</comment>
<evidence type="ECO:0000313" key="2">
    <source>
        <dbReference type="Proteomes" id="UP000740926"/>
    </source>
</evidence>
<dbReference type="Proteomes" id="UP000740926">
    <property type="component" value="Unassembled WGS sequence"/>
</dbReference>